<dbReference type="EMBL" id="ASHM01135491">
    <property type="protein sequence ID" value="PNX60185.1"/>
    <property type="molecule type" value="Genomic_DNA"/>
</dbReference>
<organism evidence="1 3">
    <name type="scientific">Trifolium pratense</name>
    <name type="common">Red clover</name>
    <dbReference type="NCBI Taxonomy" id="57577"/>
    <lineage>
        <taxon>Eukaryota</taxon>
        <taxon>Viridiplantae</taxon>
        <taxon>Streptophyta</taxon>
        <taxon>Embryophyta</taxon>
        <taxon>Tracheophyta</taxon>
        <taxon>Spermatophyta</taxon>
        <taxon>Magnoliopsida</taxon>
        <taxon>eudicotyledons</taxon>
        <taxon>Gunneridae</taxon>
        <taxon>Pentapetalae</taxon>
        <taxon>rosids</taxon>
        <taxon>fabids</taxon>
        <taxon>Fabales</taxon>
        <taxon>Fabaceae</taxon>
        <taxon>Papilionoideae</taxon>
        <taxon>50 kb inversion clade</taxon>
        <taxon>NPAAA clade</taxon>
        <taxon>Hologalegina</taxon>
        <taxon>IRL clade</taxon>
        <taxon>Trifolieae</taxon>
        <taxon>Trifolium</taxon>
    </lineage>
</organism>
<comment type="caution">
    <text evidence="1">The sequence shown here is derived from an EMBL/GenBank/DDBJ whole genome shotgun (WGS) entry which is preliminary data.</text>
</comment>
<proteinExistence type="predicted"/>
<evidence type="ECO:0000313" key="1">
    <source>
        <dbReference type="EMBL" id="PNX60185.1"/>
    </source>
</evidence>
<accession>A0A2K3K1K9</accession>
<reference evidence="1 3" key="2">
    <citation type="journal article" date="2017" name="Front. Plant Sci.">
        <title>Gene Classification and Mining of Molecular Markers Useful in Red Clover (Trifolium pratense) Breeding.</title>
        <authorList>
            <person name="Istvanek J."/>
            <person name="Dluhosova J."/>
            <person name="Dluhos P."/>
            <person name="Patkova L."/>
            <person name="Nedelnik J."/>
            <person name="Repkova J."/>
        </authorList>
    </citation>
    <scope>NUCLEOTIDE SEQUENCE [LARGE SCALE GENOMIC DNA]</scope>
    <source>
        <strain evidence="3">cv. Tatra</strain>
        <tissue evidence="1">Young leaves</tissue>
    </source>
</reference>
<evidence type="ECO:0000313" key="2">
    <source>
        <dbReference type="EMBL" id="PNX68257.1"/>
    </source>
</evidence>
<dbReference type="AlphaFoldDB" id="A0A2K3K1K9"/>
<reference evidence="1 3" key="1">
    <citation type="journal article" date="2014" name="Am. J. Bot.">
        <title>Genome assembly and annotation for red clover (Trifolium pratense; Fabaceae).</title>
        <authorList>
            <person name="Istvanek J."/>
            <person name="Jaros M."/>
            <person name="Krenek A."/>
            <person name="Repkova J."/>
        </authorList>
    </citation>
    <scope>NUCLEOTIDE SEQUENCE [LARGE SCALE GENOMIC DNA]</scope>
    <source>
        <strain evidence="3">cv. Tatra</strain>
        <tissue evidence="1">Young leaves</tissue>
    </source>
</reference>
<evidence type="ECO:0000313" key="3">
    <source>
        <dbReference type="Proteomes" id="UP000236291"/>
    </source>
</evidence>
<sequence>MKSYKLISDSADPTTVVARRARVVAGLHERFSKLLPSLAKLWPAKLDSAQVSECNSLTFHFSKPLATTSFALNHEIKHESLIFHLSFIKECLSLSLQVGVLKWMDWIANGWIKVIH</sequence>
<gene>
    <name evidence="2" type="ORF">L195_g056066</name>
    <name evidence="1" type="ORF">L195_g060060</name>
</gene>
<dbReference type="EMBL" id="ASHM01104583">
    <property type="protein sequence ID" value="PNX68257.1"/>
    <property type="molecule type" value="Genomic_DNA"/>
</dbReference>
<protein>
    <submittedName>
        <fullName evidence="1">Uncharacterized protein</fullName>
    </submittedName>
</protein>
<name>A0A2K3K1K9_TRIPR</name>
<dbReference type="Proteomes" id="UP000236291">
    <property type="component" value="Unassembled WGS sequence"/>
</dbReference>